<dbReference type="InterPro" id="IPR001610">
    <property type="entry name" value="PAC"/>
</dbReference>
<dbReference type="InterPro" id="IPR000700">
    <property type="entry name" value="PAS-assoc_C"/>
</dbReference>
<dbReference type="NCBIfam" id="TIGR00229">
    <property type="entry name" value="sensory_box"/>
    <property type="match status" value="1"/>
</dbReference>
<dbReference type="InterPro" id="IPR052155">
    <property type="entry name" value="Biofilm_reg_signaling"/>
</dbReference>
<dbReference type="PROSITE" id="PS50887">
    <property type="entry name" value="GGDEF"/>
    <property type="match status" value="1"/>
</dbReference>
<dbReference type="SUPFAM" id="SSF141868">
    <property type="entry name" value="EAL domain-like"/>
    <property type="match status" value="1"/>
</dbReference>
<proteinExistence type="predicted"/>
<dbReference type="NCBIfam" id="TIGR00254">
    <property type="entry name" value="GGDEF"/>
    <property type="match status" value="1"/>
</dbReference>
<dbReference type="SMART" id="SM00052">
    <property type="entry name" value="EAL"/>
    <property type="match status" value="1"/>
</dbReference>
<protein>
    <submittedName>
        <fullName evidence="5">EAL domain-containing protein</fullName>
    </submittedName>
</protein>
<feature type="domain" description="PAS" evidence="1">
    <location>
        <begin position="130"/>
        <end position="187"/>
    </location>
</feature>
<name>A0ABU9TT17_9GAMM</name>
<reference evidence="5 6" key="1">
    <citation type="submission" date="2024-03" db="EMBL/GenBank/DDBJ databases">
        <title>Community enrichment and isolation of bacterial strains for fucoidan degradation.</title>
        <authorList>
            <person name="Sichert A."/>
        </authorList>
    </citation>
    <scope>NUCLEOTIDE SEQUENCE [LARGE SCALE GENOMIC DNA]</scope>
    <source>
        <strain evidence="5 6">AS76</strain>
    </source>
</reference>
<dbReference type="SMART" id="SM00267">
    <property type="entry name" value="GGDEF"/>
    <property type="match status" value="1"/>
</dbReference>
<dbReference type="RefSeq" id="WP_342854512.1">
    <property type="nucleotide sequence ID" value="NZ_JBBMRA010000009.1"/>
</dbReference>
<evidence type="ECO:0000259" key="1">
    <source>
        <dbReference type="PROSITE" id="PS50112"/>
    </source>
</evidence>
<dbReference type="InterPro" id="IPR035919">
    <property type="entry name" value="EAL_sf"/>
</dbReference>
<comment type="caution">
    <text evidence="5">The sequence shown here is derived from an EMBL/GenBank/DDBJ whole genome shotgun (WGS) entry which is preliminary data.</text>
</comment>
<evidence type="ECO:0000313" key="6">
    <source>
        <dbReference type="Proteomes" id="UP001449225"/>
    </source>
</evidence>
<dbReference type="InterPro" id="IPR000014">
    <property type="entry name" value="PAS"/>
</dbReference>
<dbReference type="Pfam" id="PF00563">
    <property type="entry name" value="EAL"/>
    <property type="match status" value="1"/>
</dbReference>
<dbReference type="PROSITE" id="PS50113">
    <property type="entry name" value="PAC"/>
    <property type="match status" value="1"/>
</dbReference>
<dbReference type="Pfam" id="PF00990">
    <property type="entry name" value="GGDEF"/>
    <property type="match status" value="1"/>
</dbReference>
<dbReference type="Pfam" id="PF13426">
    <property type="entry name" value="PAS_9"/>
    <property type="match status" value="1"/>
</dbReference>
<gene>
    <name evidence="5" type="ORF">WNY58_10715</name>
</gene>
<dbReference type="SUPFAM" id="SSF55073">
    <property type="entry name" value="Nucleotide cyclase"/>
    <property type="match status" value="1"/>
</dbReference>
<dbReference type="SMART" id="SM00086">
    <property type="entry name" value="PAC"/>
    <property type="match status" value="1"/>
</dbReference>
<evidence type="ECO:0000313" key="5">
    <source>
        <dbReference type="EMBL" id="MEM5536863.1"/>
    </source>
</evidence>
<feature type="domain" description="PAC" evidence="2">
    <location>
        <begin position="201"/>
        <end position="255"/>
    </location>
</feature>
<dbReference type="Gene3D" id="3.30.70.270">
    <property type="match status" value="1"/>
</dbReference>
<feature type="domain" description="EAL" evidence="3">
    <location>
        <begin position="428"/>
        <end position="682"/>
    </location>
</feature>
<evidence type="ECO:0000259" key="2">
    <source>
        <dbReference type="PROSITE" id="PS50113"/>
    </source>
</evidence>
<dbReference type="PANTHER" id="PTHR44757:SF2">
    <property type="entry name" value="BIOFILM ARCHITECTURE MAINTENANCE PROTEIN MBAA"/>
    <property type="match status" value="1"/>
</dbReference>
<dbReference type="PANTHER" id="PTHR44757">
    <property type="entry name" value="DIGUANYLATE CYCLASE DGCP"/>
    <property type="match status" value="1"/>
</dbReference>
<dbReference type="InterPro" id="IPR000160">
    <property type="entry name" value="GGDEF_dom"/>
</dbReference>
<feature type="domain" description="GGDEF" evidence="4">
    <location>
        <begin position="286"/>
        <end position="419"/>
    </location>
</feature>
<dbReference type="CDD" id="cd00130">
    <property type="entry name" value="PAS"/>
    <property type="match status" value="1"/>
</dbReference>
<sequence>MQKNTQSAERHINMLIDWFSQSSVGVLLLDSTLQCVANNPCAAELIWERIQADKSDGLPQDFVQALRPHLEPLTQDSSHQHATYMQLEQPDQPSMLLKIECSIVHPDAMEQGLFFITLRNASKNAHLARKLKLFKNAVENTGSAVVITNANGEIEYANTRFSDMTGYNLSEIKGKSTSLLRSNMTPEATYTELWNTIRHQKKWHGTLLNKRKDGSTYWSLQNISPIHDELGNITNFVSVSEDISQIKAHDQQLEKMAYYDPLTDLGNRRNFRRTLDQYLHSPSHTGPHTLLLLDLDHFKQINDTMGHEAGDALLNTIANRLCYCVSDNASVFRLGGDEFTIIFQDLHERDAIINSVNELLTLLAQPVQIGFHDVRITVSIGITLIGVDSQDASDLLRNADLAMYHAKQLGRNTFAFYETYMDEKAQHILSIEHDLRNALASNQLSLAYQPQVNAQDGRISAIEALLRWQHPTRGAIPPDDFIPYAEETGAIIPIGRWVLLEACNAAKQLQAEGLPHLKVCVNLSARQFDHPDLIEHIKEALATSGLAPHWLELEITESMLMRDMQYAIDTLNRIKMMGISLAIDDFGTGYSSLSHLKKMPVDLLKVDRSFLHDIPKDKDNIAITSTIIAMARQLGLSVVAEGVETKEQMRFLQDIDCTLMQGFLFSRPIDFETFKAHYKACPFHCRVCLEYNACSIRQDADAEGLLN</sequence>
<organism evidence="5 6">
    <name type="scientific">Neptuniibacter pectenicola</name>
    <dbReference type="NCBI Taxonomy" id="1806669"/>
    <lineage>
        <taxon>Bacteria</taxon>
        <taxon>Pseudomonadati</taxon>
        <taxon>Pseudomonadota</taxon>
        <taxon>Gammaproteobacteria</taxon>
        <taxon>Oceanospirillales</taxon>
        <taxon>Oceanospirillaceae</taxon>
        <taxon>Neptuniibacter</taxon>
    </lineage>
</organism>
<dbReference type="EMBL" id="JBBMRA010000009">
    <property type="protein sequence ID" value="MEM5536863.1"/>
    <property type="molecule type" value="Genomic_DNA"/>
</dbReference>
<dbReference type="PROSITE" id="PS50112">
    <property type="entry name" value="PAS"/>
    <property type="match status" value="1"/>
</dbReference>
<dbReference type="InterPro" id="IPR029787">
    <property type="entry name" value="Nucleotide_cyclase"/>
</dbReference>
<dbReference type="SUPFAM" id="SSF55785">
    <property type="entry name" value="PYP-like sensor domain (PAS domain)"/>
    <property type="match status" value="1"/>
</dbReference>
<dbReference type="SMART" id="SM00091">
    <property type="entry name" value="PAS"/>
    <property type="match status" value="2"/>
</dbReference>
<dbReference type="InterPro" id="IPR035965">
    <property type="entry name" value="PAS-like_dom_sf"/>
</dbReference>
<evidence type="ECO:0000259" key="3">
    <source>
        <dbReference type="PROSITE" id="PS50883"/>
    </source>
</evidence>
<dbReference type="CDD" id="cd01949">
    <property type="entry name" value="GGDEF"/>
    <property type="match status" value="1"/>
</dbReference>
<dbReference type="Gene3D" id="3.30.450.20">
    <property type="entry name" value="PAS domain"/>
    <property type="match status" value="1"/>
</dbReference>
<dbReference type="Proteomes" id="UP001449225">
    <property type="component" value="Unassembled WGS sequence"/>
</dbReference>
<dbReference type="InterPro" id="IPR001633">
    <property type="entry name" value="EAL_dom"/>
</dbReference>
<dbReference type="PROSITE" id="PS50883">
    <property type="entry name" value="EAL"/>
    <property type="match status" value="1"/>
</dbReference>
<dbReference type="Gene3D" id="3.20.20.450">
    <property type="entry name" value="EAL domain"/>
    <property type="match status" value="1"/>
</dbReference>
<dbReference type="InterPro" id="IPR043128">
    <property type="entry name" value="Rev_trsase/Diguanyl_cyclase"/>
</dbReference>
<dbReference type="CDD" id="cd01948">
    <property type="entry name" value="EAL"/>
    <property type="match status" value="1"/>
</dbReference>
<evidence type="ECO:0000259" key="4">
    <source>
        <dbReference type="PROSITE" id="PS50887"/>
    </source>
</evidence>
<keyword evidence="6" id="KW-1185">Reference proteome</keyword>
<accession>A0ABU9TT17</accession>